<evidence type="ECO:0000313" key="9">
    <source>
        <dbReference type="EMBL" id="KAF9602757.1"/>
    </source>
</evidence>
<keyword evidence="10" id="KW-1185">Reference proteome</keyword>
<feature type="domain" description="TF-B3" evidence="8">
    <location>
        <begin position="1055"/>
        <end position="1148"/>
    </location>
</feature>
<dbReference type="SUPFAM" id="SSF101936">
    <property type="entry name" value="DNA-binding pseudobarrel domain"/>
    <property type="match status" value="3"/>
</dbReference>
<feature type="coiled-coil region" evidence="6">
    <location>
        <begin position="467"/>
        <end position="501"/>
    </location>
</feature>
<keyword evidence="2" id="KW-0805">Transcription regulation</keyword>
<sequence>MLCWIEGSREGFCRGLWVRNRKRDDRLQQVFPVSRLGGGVHRLFVGLCDLGLDWRLPNPILVAPQYRTLHKQTKIVTDHWVQPSSREVELEVQTSDMEVEVNKTTNNEDEDNMTLARLCTRKSSIHLPMVVSDQPGTPSSYKRKQALLDDDKTMRCPKERAEEVRANLDPEFPSFVKTMLPSHISGGFWLGIPSQFCKSHLPKMDATMTLVNENQKEYPARYLPRKIGLSGGWRGFAIAHELVEGDALVFQLVEATKFQVYIIRAYSLGPIDGVIGLLTLDSDPKHASQSKSMEMSEETDGKRQKTVTFAACQPPTGEESGSDSDGVGSEILEGIRFSEDTVEFKDVKNLESFSIAVNGLIIDSEFSMNTRKKYYTLCCSQNDFLHSNLLEGINMKLAAGIISETVDIAYAIKASKLSNSRDDIATWDKSLGALELLGMNVGFLRARLQRLLSIATESEEAVNSERYSEAIVERARVEEELRIVKAKLPELETALKRLDTEVETQAVKARRYELKFREEITSPWFVVVQIGVMESNQEMVEKVMKEEAEMLMSIKEEDEENKMILAPQPLSMVACDQAEEASSSHKRKQVLPDDDKAKVCAKERAEEVKANLDPDSPSFVKSMQASSVTWMHIPAQFCRLHLPKQDATITLVDENREEFLTKFLVGKNGFSGGWKGFCDAHKLIEGDALIFQLVGPTKFQVYIVRAYSLGAIDGVIGLLTLDSHPKHSSQSKIVKTEGTVRKRRRTASLANLQPPTGEKSGSDSEDVTSEVLQGFRFSHDYSEFKDVKKVLEGTRFSQDKSEFKDVKNLDSFSITVNGSILDSEFSESTRIKYFKLCSSQNAFLHENLLEGINAKLAAGAISEIVDIADAIKACRLSNSEDDFAAWDKSLGALEQLGMNVSFLRARLRRLLNITVESEEAADLRRYREAMVERARVEEEMRTVKAKLSELEKTSKRLDTEIEPLKEKARRHEVKLLAEVVSDSECTSSSDQDLMTLAQSARRSSSTATPETNKVVSVRIETSTREQASLNPDKVKSCAEKAEKFKANLEPEFPSFVKAMLRSHVSGGYWLGLPEEFCSLHLPKHDVVMTIIDENQEEYETKFKFHPGKSALSGGWKAFSVSHKLVMGDHLVFQLVKDITFQVYIIRAYRVGAANFTAGSHQKYTSRYTSAGKRIKTCGKTEREQGKTVTSSIHQPSTVEKSGSESKKVYSEVPILEGIRPLKNKFEFKDVKNLESFTIVVNGVIIDSEFSKDARRKYYELCCSQNAFLHDNLLESISMKLAAGAITEIVDVADAIKASKLSNFRDDFAAWIRSLEVLEQLGMSVGFLRARLQLLLKATFESEEVADLKHYNEAMVERARVKAKISELEAESKRLDTEIEPLEKKARMHELKFQEEANSPW</sequence>
<dbReference type="SMART" id="SM01019">
    <property type="entry name" value="B3"/>
    <property type="match status" value="3"/>
</dbReference>
<feature type="region of interest" description="Disordered" evidence="7">
    <location>
        <begin position="1182"/>
        <end position="1204"/>
    </location>
</feature>
<reference evidence="9 10" key="1">
    <citation type="submission" date="2020-10" db="EMBL/GenBank/DDBJ databases">
        <title>The Coptis chinensis genome and diversification of protoberbering-type alkaloids.</title>
        <authorList>
            <person name="Wang B."/>
            <person name="Shu S."/>
            <person name="Song C."/>
            <person name="Liu Y."/>
        </authorList>
    </citation>
    <scope>NUCLEOTIDE SEQUENCE [LARGE SCALE GENOMIC DNA]</scope>
    <source>
        <strain evidence="9">HL-2020</strain>
        <tissue evidence="9">Leaf</tissue>
    </source>
</reference>
<feature type="coiled-coil region" evidence="6">
    <location>
        <begin position="1350"/>
        <end position="1384"/>
    </location>
</feature>
<comment type="caution">
    <text evidence="9">The sequence shown here is derived from an EMBL/GenBank/DDBJ whole genome shotgun (WGS) entry which is preliminary data.</text>
</comment>
<dbReference type="PANTHER" id="PTHR31391">
    <property type="entry name" value="B3 DOMAIN-CONTAINING PROTEIN OS11G0197600-RELATED"/>
    <property type="match status" value="1"/>
</dbReference>
<organism evidence="9 10">
    <name type="scientific">Coptis chinensis</name>
    <dbReference type="NCBI Taxonomy" id="261450"/>
    <lineage>
        <taxon>Eukaryota</taxon>
        <taxon>Viridiplantae</taxon>
        <taxon>Streptophyta</taxon>
        <taxon>Embryophyta</taxon>
        <taxon>Tracheophyta</taxon>
        <taxon>Spermatophyta</taxon>
        <taxon>Magnoliopsida</taxon>
        <taxon>Ranunculales</taxon>
        <taxon>Ranunculaceae</taxon>
        <taxon>Coptidoideae</taxon>
        <taxon>Coptis</taxon>
    </lineage>
</organism>
<feature type="coiled-coil region" evidence="6">
    <location>
        <begin position="926"/>
        <end position="967"/>
    </location>
</feature>
<evidence type="ECO:0000256" key="2">
    <source>
        <dbReference type="ARBA" id="ARBA00023015"/>
    </source>
</evidence>
<keyword evidence="3" id="KW-0238">DNA-binding</keyword>
<dbReference type="InterPro" id="IPR003340">
    <property type="entry name" value="B3_DNA-bd"/>
</dbReference>
<evidence type="ECO:0000256" key="6">
    <source>
        <dbReference type="SAM" id="Coils"/>
    </source>
</evidence>
<dbReference type="InterPro" id="IPR044837">
    <property type="entry name" value="REM16-like"/>
</dbReference>
<evidence type="ECO:0000256" key="4">
    <source>
        <dbReference type="ARBA" id="ARBA00023163"/>
    </source>
</evidence>
<dbReference type="PANTHER" id="PTHR31391:SF101">
    <property type="entry name" value="B3 DOMAIN-CONTAINING PROTEIN OS01G0234100"/>
    <property type="match status" value="1"/>
</dbReference>
<evidence type="ECO:0000259" key="8">
    <source>
        <dbReference type="PROSITE" id="PS50863"/>
    </source>
</evidence>
<feature type="domain" description="TF-B3" evidence="8">
    <location>
        <begin position="175"/>
        <end position="266"/>
    </location>
</feature>
<feature type="region of interest" description="Disordered" evidence="7">
    <location>
        <begin position="730"/>
        <end position="766"/>
    </location>
</feature>
<feature type="compositionally biased region" description="Polar residues" evidence="7">
    <location>
        <begin position="1186"/>
        <end position="1200"/>
    </location>
</feature>
<protein>
    <recommendedName>
        <fullName evidence="8">TF-B3 domain-containing protein</fullName>
    </recommendedName>
</protein>
<accession>A0A835HR25</accession>
<dbReference type="EMBL" id="JADFTS010000006">
    <property type="protein sequence ID" value="KAF9602757.1"/>
    <property type="molecule type" value="Genomic_DNA"/>
</dbReference>
<dbReference type="GO" id="GO:0005634">
    <property type="term" value="C:nucleus"/>
    <property type="evidence" value="ECO:0007669"/>
    <property type="project" value="UniProtKB-SubCell"/>
</dbReference>
<feature type="domain" description="TF-B3" evidence="8">
    <location>
        <begin position="616"/>
        <end position="707"/>
    </location>
</feature>
<comment type="subcellular location">
    <subcellularLocation>
        <location evidence="1">Nucleus</location>
    </subcellularLocation>
</comment>
<evidence type="ECO:0000256" key="5">
    <source>
        <dbReference type="ARBA" id="ARBA00023242"/>
    </source>
</evidence>
<dbReference type="InterPro" id="IPR015300">
    <property type="entry name" value="DNA-bd_pseudobarrel_sf"/>
</dbReference>
<keyword evidence="4" id="KW-0804">Transcription</keyword>
<dbReference type="Pfam" id="PF02362">
    <property type="entry name" value="B3"/>
    <property type="match status" value="3"/>
</dbReference>
<evidence type="ECO:0000256" key="3">
    <source>
        <dbReference type="ARBA" id="ARBA00023125"/>
    </source>
</evidence>
<proteinExistence type="predicted"/>
<dbReference type="CDD" id="cd10017">
    <property type="entry name" value="B3_DNA"/>
    <property type="match status" value="3"/>
</dbReference>
<name>A0A835HR25_9MAGN</name>
<keyword evidence="6" id="KW-0175">Coiled coil</keyword>
<evidence type="ECO:0000313" key="10">
    <source>
        <dbReference type="Proteomes" id="UP000631114"/>
    </source>
</evidence>
<dbReference type="PROSITE" id="PS50863">
    <property type="entry name" value="B3"/>
    <property type="match status" value="3"/>
</dbReference>
<evidence type="ECO:0000256" key="1">
    <source>
        <dbReference type="ARBA" id="ARBA00004123"/>
    </source>
</evidence>
<dbReference type="GO" id="GO:0003677">
    <property type="term" value="F:DNA binding"/>
    <property type="evidence" value="ECO:0007669"/>
    <property type="project" value="UniProtKB-KW"/>
</dbReference>
<dbReference type="Proteomes" id="UP000631114">
    <property type="component" value="Unassembled WGS sequence"/>
</dbReference>
<dbReference type="OrthoDB" id="1909330at2759"/>
<dbReference type="Gene3D" id="2.40.330.10">
    <property type="entry name" value="DNA-binding pseudobarrel domain"/>
    <property type="match status" value="3"/>
</dbReference>
<evidence type="ECO:0000256" key="7">
    <source>
        <dbReference type="SAM" id="MobiDB-lite"/>
    </source>
</evidence>
<feature type="region of interest" description="Disordered" evidence="7">
    <location>
        <begin position="286"/>
        <end position="305"/>
    </location>
</feature>
<gene>
    <name evidence="9" type="ORF">IFM89_030913</name>
</gene>
<keyword evidence="5" id="KW-0539">Nucleus</keyword>